<comment type="caution">
    <text evidence="1">The sequence shown here is derived from an EMBL/GenBank/DDBJ whole genome shotgun (WGS) entry which is preliminary data.</text>
</comment>
<dbReference type="AlphaFoldDB" id="A0AAX6E160"/>
<reference evidence="1" key="1">
    <citation type="journal article" date="2023" name="GigaByte">
        <title>Genome assembly of the bearded iris, Iris pallida Lam.</title>
        <authorList>
            <person name="Bruccoleri R.E."/>
            <person name="Oakeley E.J."/>
            <person name="Faust A.M.E."/>
            <person name="Altorfer M."/>
            <person name="Dessus-Babus S."/>
            <person name="Burckhardt D."/>
            <person name="Oertli M."/>
            <person name="Naumann U."/>
            <person name="Petersen F."/>
            <person name="Wong J."/>
        </authorList>
    </citation>
    <scope>NUCLEOTIDE SEQUENCE</scope>
    <source>
        <strain evidence="1">GSM-AAB239-AS_SAM_17_03QT</strain>
    </source>
</reference>
<name>A0AAX6E160_IRIPA</name>
<proteinExistence type="predicted"/>
<organism evidence="1 2">
    <name type="scientific">Iris pallida</name>
    <name type="common">Sweet iris</name>
    <dbReference type="NCBI Taxonomy" id="29817"/>
    <lineage>
        <taxon>Eukaryota</taxon>
        <taxon>Viridiplantae</taxon>
        <taxon>Streptophyta</taxon>
        <taxon>Embryophyta</taxon>
        <taxon>Tracheophyta</taxon>
        <taxon>Spermatophyta</taxon>
        <taxon>Magnoliopsida</taxon>
        <taxon>Liliopsida</taxon>
        <taxon>Asparagales</taxon>
        <taxon>Iridaceae</taxon>
        <taxon>Iridoideae</taxon>
        <taxon>Irideae</taxon>
        <taxon>Iris</taxon>
    </lineage>
</organism>
<evidence type="ECO:0000313" key="2">
    <source>
        <dbReference type="Proteomes" id="UP001140949"/>
    </source>
</evidence>
<gene>
    <name evidence="1" type="ORF">M6B38_216075</name>
</gene>
<sequence length="66" mass="7288">MSGSERHRSSDRSDLRLLLGVMGASLAPVHVSAGEPLPHLSIKDTPIMSIFWKFCNKASPFLLFSF</sequence>
<dbReference type="EMBL" id="JANAVB010040817">
    <property type="protein sequence ID" value="KAJ6797701.1"/>
    <property type="molecule type" value="Genomic_DNA"/>
</dbReference>
<reference evidence="1" key="2">
    <citation type="submission" date="2023-04" db="EMBL/GenBank/DDBJ databases">
        <authorList>
            <person name="Bruccoleri R.E."/>
            <person name="Oakeley E.J."/>
            <person name="Faust A.-M."/>
            <person name="Dessus-Babus S."/>
            <person name="Altorfer M."/>
            <person name="Burckhardt D."/>
            <person name="Oertli M."/>
            <person name="Naumann U."/>
            <person name="Petersen F."/>
            <person name="Wong J."/>
        </authorList>
    </citation>
    <scope>NUCLEOTIDE SEQUENCE</scope>
    <source>
        <strain evidence="1">GSM-AAB239-AS_SAM_17_03QT</strain>
        <tissue evidence="1">Leaf</tissue>
    </source>
</reference>
<accession>A0AAX6E160</accession>
<evidence type="ECO:0000313" key="1">
    <source>
        <dbReference type="EMBL" id="KAJ6797701.1"/>
    </source>
</evidence>
<protein>
    <submittedName>
        <fullName evidence="1">AP2-like ethylene-responsive transcription factor</fullName>
    </submittedName>
</protein>
<keyword evidence="2" id="KW-1185">Reference proteome</keyword>
<dbReference type="Proteomes" id="UP001140949">
    <property type="component" value="Unassembled WGS sequence"/>
</dbReference>